<gene>
    <name evidence="3" type="ORF">GCM10007964_58820</name>
</gene>
<keyword evidence="2" id="KW-0812">Transmembrane</keyword>
<keyword evidence="2" id="KW-1133">Transmembrane helix</keyword>
<evidence type="ECO:0000313" key="3">
    <source>
        <dbReference type="EMBL" id="GGL08803.1"/>
    </source>
</evidence>
<evidence type="ECO:0000256" key="2">
    <source>
        <dbReference type="SAM" id="Phobius"/>
    </source>
</evidence>
<name>A0A917VS13_9ACTN</name>
<keyword evidence="2" id="KW-0472">Membrane</keyword>
<evidence type="ECO:0000313" key="4">
    <source>
        <dbReference type="Proteomes" id="UP000645217"/>
    </source>
</evidence>
<reference evidence="3" key="2">
    <citation type="submission" date="2020-09" db="EMBL/GenBank/DDBJ databases">
        <authorList>
            <person name="Sun Q."/>
            <person name="Ohkuma M."/>
        </authorList>
    </citation>
    <scope>NUCLEOTIDE SEQUENCE</scope>
    <source>
        <strain evidence="3">JCM 13064</strain>
    </source>
</reference>
<keyword evidence="4" id="KW-1185">Reference proteome</keyword>
<comment type="caution">
    <text evidence="3">The sequence shown here is derived from an EMBL/GenBank/DDBJ whole genome shotgun (WGS) entry which is preliminary data.</text>
</comment>
<evidence type="ECO:0000256" key="1">
    <source>
        <dbReference type="SAM" id="MobiDB-lite"/>
    </source>
</evidence>
<proteinExistence type="predicted"/>
<feature type="region of interest" description="Disordered" evidence="1">
    <location>
        <begin position="1"/>
        <end position="84"/>
    </location>
</feature>
<feature type="transmembrane region" description="Helical" evidence="2">
    <location>
        <begin position="111"/>
        <end position="135"/>
    </location>
</feature>
<feature type="compositionally biased region" description="Gly residues" evidence="1">
    <location>
        <begin position="56"/>
        <end position="82"/>
    </location>
</feature>
<dbReference type="EMBL" id="BMNT01000038">
    <property type="protein sequence ID" value="GGL08803.1"/>
    <property type="molecule type" value="Genomic_DNA"/>
</dbReference>
<dbReference type="AlphaFoldDB" id="A0A917VS13"/>
<organism evidence="3 4">
    <name type="scientific">Sphaerisporangium melleum</name>
    <dbReference type="NCBI Taxonomy" id="321316"/>
    <lineage>
        <taxon>Bacteria</taxon>
        <taxon>Bacillati</taxon>
        <taxon>Actinomycetota</taxon>
        <taxon>Actinomycetes</taxon>
        <taxon>Streptosporangiales</taxon>
        <taxon>Streptosporangiaceae</taxon>
        <taxon>Sphaerisporangium</taxon>
    </lineage>
</organism>
<reference evidence="3" key="1">
    <citation type="journal article" date="2014" name="Int. J. Syst. Evol. Microbiol.">
        <title>Complete genome sequence of Corynebacterium casei LMG S-19264T (=DSM 44701T), isolated from a smear-ripened cheese.</title>
        <authorList>
            <consortium name="US DOE Joint Genome Institute (JGI-PGF)"/>
            <person name="Walter F."/>
            <person name="Albersmeier A."/>
            <person name="Kalinowski J."/>
            <person name="Ruckert C."/>
        </authorList>
    </citation>
    <scope>NUCLEOTIDE SEQUENCE</scope>
    <source>
        <strain evidence="3">JCM 13064</strain>
    </source>
</reference>
<accession>A0A917VS13</accession>
<sequence>MSPEEPQARPSPPWPASAQGTSGAPRLPAAGRDRGGARPWPVTGGGGRRPWAPVGAGKGGPSWTPGGGAGRGSGAAGAGGRPWSGARARAAGLRAIHEREELERGIRFRTLFLLIMGTILAIAAVNVLIGTVGLLQETRSRPLTVAERARYAEQDIARRWQAWRAEEVFPAEVEYTGLARVRQLARRVGIAPEAPCSAVMDAPVASVLREHGCRTVLRATYVDQTSTFVMTVGVAVLPDEETRVDTAADLPVDDRVGVRPVAFPGTVADSFGAAQRQRTGWTAAGPYIVFSTAGYADGRTRAAVAPQEILHSELWPAAQGVAGQIVRGLAAPPDIPRCTQGNVC</sequence>
<dbReference type="Proteomes" id="UP000645217">
    <property type="component" value="Unassembled WGS sequence"/>
</dbReference>
<protein>
    <submittedName>
        <fullName evidence="3">Uncharacterized protein</fullName>
    </submittedName>
</protein>